<reference evidence="1 2" key="1">
    <citation type="submission" date="2017-01" db="EMBL/GenBank/DDBJ databases">
        <title>Genomic analysis of Xuhuaishuia manganoxidans DY6-4.</title>
        <authorList>
            <person name="Wang X."/>
        </authorList>
    </citation>
    <scope>NUCLEOTIDE SEQUENCE [LARGE SCALE GENOMIC DNA]</scope>
    <source>
        <strain evidence="1 2">DY6-4</strain>
    </source>
</reference>
<dbReference type="Proteomes" id="UP000187266">
    <property type="component" value="Chromosome"/>
</dbReference>
<evidence type="ECO:0000313" key="2">
    <source>
        <dbReference type="Proteomes" id="UP000187266"/>
    </source>
</evidence>
<proteinExistence type="predicted"/>
<accession>A0A1U7DI75</accession>
<sequence>MKILNAAVRRARRDRDFGRVEAEVTVLLRDTPHSPPRVETIRTSVPTKSPRSDLSLRERLIEDATSLVVLFNSTQRKKPLRTAA</sequence>
<accession>A0A2M9DCZ8</accession>
<dbReference type="RefSeq" id="WP_076979684.1">
    <property type="nucleotide sequence ID" value="NZ_CP019124.1"/>
</dbReference>
<organism evidence="1 2">
    <name type="scientific">Brevirhabdus pacifica</name>
    <dbReference type="NCBI Taxonomy" id="1267768"/>
    <lineage>
        <taxon>Bacteria</taxon>
        <taxon>Pseudomonadati</taxon>
        <taxon>Pseudomonadota</taxon>
        <taxon>Alphaproteobacteria</taxon>
        <taxon>Rhodobacterales</taxon>
        <taxon>Paracoccaceae</taxon>
        <taxon>Brevirhabdus</taxon>
    </lineage>
</organism>
<protein>
    <submittedName>
        <fullName evidence="1">Uncharacterized protein</fullName>
    </submittedName>
</protein>
<keyword evidence="2" id="KW-1185">Reference proteome</keyword>
<gene>
    <name evidence="1" type="ORF">BV394_07980</name>
</gene>
<evidence type="ECO:0000313" key="1">
    <source>
        <dbReference type="EMBL" id="APX89661.1"/>
    </source>
</evidence>
<name>A0A1U7DI75_9RHOB</name>
<dbReference type="EMBL" id="CP019124">
    <property type="protein sequence ID" value="APX89661.1"/>
    <property type="molecule type" value="Genomic_DNA"/>
</dbReference>
<dbReference type="AlphaFoldDB" id="A0A1U7DI75"/>